<dbReference type="InterPro" id="IPR018170">
    <property type="entry name" value="Aldo/ket_reductase_CS"/>
</dbReference>
<dbReference type="EC" id="1.1.1.307" evidence="2"/>
<dbReference type="InterPro" id="IPR020471">
    <property type="entry name" value="AKR"/>
</dbReference>
<dbReference type="PANTHER" id="PTHR43827">
    <property type="entry name" value="2,5-DIKETO-D-GLUCONIC ACID REDUCTASE"/>
    <property type="match status" value="1"/>
</dbReference>
<keyword evidence="3" id="KW-0560">Oxidoreductase</keyword>
<feature type="domain" description="NADP-dependent oxidoreductase" evidence="7">
    <location>
        <begin position="88"/>
        <end position="325"/>
    </location>
</feature>
<comment type="function">
    <text evidence="4">Catalyzes the initial reaction in the xylose utilization pathway by reducing D-xylose into xylitol. Xylose is a major component of hemicelluloses such as xylan. Most fungi utilize D-xylose via three enzymatic reactions, xylose reductase (XR), xylitol dehydrogenase (XDH), and xylulokinase, to form xylulose 5-phosphate, which enters pentose phosphate pathway.</text>
</comment>
<evidence type="ECO:0000256" key="2">
    <source>
        <dbReference type="ARBA" id="ARBA00012845"/>
    </source>
</evidence>
<dbReference type="PRINTS" id="PR00069">
    <property type="entry name" value="ALDKETRDTASE"/>
</dbReference>
<evidence type="ECO:0000256" key="6">
    <source>
        <dbReference type="ARBA" id="ARBA00049485"/>
    </source>
</evidence>
<dbReference type="Proteomes" id="UP000053342">
    <property type="component" value="Unassembled WGS sequence"/>
</dbReference>
<evidence type="ECO:0000256" key="4">
    <source>
        <dbReference type="ARBA" id="ARBA00025065"/>
    </source>
</evidence>
<dbReference type="STRING" id="215243.A0A0D2DC62"/>
<dbReference type="PANTHER" id="PTHR43827:SF13">
    <property type="entry name" value="ALDO_KETO REDUCTASE FAMILY PROTEIN"/>
    <property type="match status" value="1"/>
</dbReference>
<dbReference type="EMBL" id="KN847338">
    <property type="protein sequence ID" value="KIW40693.1"/>
    <property type="molecule type" value="Genomic_DNA"/>
</dbReference>
<evidence type="ECO:0000259" key="7">
    <source>
        <dbReference type="Pfam" id="PF00248"/>
    </source>
</evidence>
<name>A0A0D2DC62_9EURO</name>
<accession>A0A0D2DC62</accession>
<gene>
    <name evidence="8" type="ORF">PV06_07870</name>
</gene>
<dbReference type="HOGENOM" id="CLU_023205_0_1_1"/>
<dbReference type="InterPro" id="IPR036812">
    <property type="entry name" value="NAD(P)_OxRdtase_dom_sf"/>
</dbReference>
<evidence type="ECO:0000256" key="5">
    <source>
        <dbReference type="ARBA" id="ARBA00047534"/>
    </source>
</evidence>
<proteinExistence type="inferred from homology"/>
<dbReference type="VEuPathDB" id="FungiDB:PV06_07870"/>
<dbReference type="CDD" id="cd19071">
    <property type="entry name" value="AKR_AKR1-5-like"/>
    <property type="match status" value="1"/>
</dbReference>
<dbReference type="PROSITE" id="PS00063">
    <property type="entry name" value="ALDOKETO_REDUCTASE_3"/>
    <property type="match status" value="1"/>
</dbReference>
<dbReference type="InterPro" id="IPR023210">
    <property type="entry name" value="NADP_OxRdtase_dom"/>
</dbReference>
<evidence type="ECO:0000313" key="9">
    <source>
        <dbReference type="Proteomes" id="UP000053342"/>
    </source>
</evidence>
<dbReference type="PROSITE" id="PS00062">
    <property type="entry name" value="ALDOKETO_REDUCTASE_2"/>
    <property type="match status" value="1"/>
</dbReference>
<dbReference type="FunFam" id="3.20.20.100:FF:000015">
    <property type="entry name" value="Oxidoreductase, aldo/keto reductase family"/>
    <property type="match status" value="1"/>
</dbReference>
<evidence type="ECO:0000256" key="1">
    <source>
        <dbReference type="ARBA" id="ARBA00007905"/>
    </source>
</evidence>
<dbReference type="Gene3D" id="3.20.20.100">
    <property type="entry name" value="NADP-dependent oxidoreductase domain"/>
    <property type="match status" value="1"/>
</dbReference>
<dbReference type="RefSeq" id="XP_016260909.1">
    <property type="nucleotide sequence ID" value="XM_016409155.1"/>
</dbReference>
<dbReference type="GeneID" id="27359944"/>
<reference evidence="8 9" key="1">
    <citation type="submission" date="2015-01" db="EMBL/GenBank/DDBJ databases">
        <title>The Genome Sequence of Exophiala oligosperma CBS72588.</title>
        <authorList>
            <consortium name="The Broad Institute Genomics Platform"/>
            <person name="Cuomo C."/>
            <person name="de Hoog S."/>
            <person name="Gorbushina A."/>
            <person name="Stielow B."/>
            <person name="Teixiera M."/>
            <person name="Abouelleil A."/>
            <person name="Chapman S.B."/>
            <person name="Priest M."/>
            <person name="Young S.K."/>
            <person name="Wortman J."/>
            <person name="Nusbaum C."/>
            <person name="Birren B."/>
        </authorList>
    </citation>
    <scope>NUCLEOTIDE SEQUENCE [LARGE SCALE GENOMIC DNA]</scope>
    <source>
        <strain evidence="8 9">CBS 72588</strain>
    </source>
</reference>
<organism evidence="8 9">
    <name type="scientific">Exophiala oligosperma</name>
    <dbReference type="NCBI Taxonomy" id="215243"/>
    <lineage>
        <taxon>Eukaryota</taxon>
        <taxon>Fungi</taxon>
        <taxon>Dikarya</taxon>
        <taxon>Ascomycota</taxon>
        <taxon>Pezizomycotina</taxon>
        <taxon>Eurotiomycetes</taxon>
        <taxon>Chaetothyriomycetidae</taxon>
        <taxon>Chaetothyriales</taxon>
        <taxon>Herpotrichiellaceae</taxon>
        <taxon>Exophiala</taxon>
    </lineage>
</organism>
<evidence type="ECO:0000313" key="8">
    <source>
        <dbReference type="EMBL" id="KIW40693.1"/>
    </source>
</evidence>
<comment type="catalytic activity">
    <reaction evidence="6">
        <text>xylitol + NAD(+) = D-xylose + NADH + H(+)</text>
        <dbReference type="Rhea" id="RHEA:27441"/>
        <dbReference type="ChEBI" id="CHEBI:15378"/>
        <dbReference type="ChEBI" id="CHEBI:17151"/>
        <dbReference type="ChEBI" id="CHEBI:53455"/>
        <dbReference type="ChEBI" id="CHEBI:57540"/>
        <dbReference type="ChEBI" id="CHEBI:57945"/>
        <dbReference type="EC" id="1.1.1.307"/>
    </reaction>
</comment>
<keyword evidence="9" id="KW-1185">Reference proteome</keyword>
<dbReference type="SUPFAM" id="SSF51430">
    <property type="entry name" value="NAD(P)-linked oxidoreductase"/>
    <property type="match status" value="1"/>
</dbReference>
<sequence>MRSSPVLRRLVSLQSQIPSLSSSTSTRSITRIPNQTRIMAHQHHQHHHAHHHHHQAPAAATKFDINTSYTMNSGHKISALGYGVYHTPAADCEAVVLHAFKTGYRHVDSARAYRNEQPCADAIRASGLKREEIFFTSKVPPRAMGYEETKKAIESSFFQTGLDYIDLYLIHAPYGGKEARCGSWRALAEAQKQGRIRSIGVSNYGVHHLDELEDYIKTSGVGGTIDVGQWEIHPWLPRNDIVEWAKGRNVVVEAYCPIVRGERAEEPVLKSLSKKHGKTWAQVLLRWSLQKGYVPLPKSVTPTRIEQNADIYDFELDQEDMESLDMPNSYAPCSWDPTTSHE</sequence>
<dbReference type="OrthoDB" id="416253at2759"/>
<comment type="similarity">
    <text evidence="1">Belongs to the aldo/keto reductase family.</text>
</comment>
<dbReference type="GO" id="GO:0016491">
    <property type="term" value="F:oxidoreductase activity"/>
    <property type="evidence" value="ECO:0007669"/>
    <property type="project" value="UniProtKB-KW"/>
</dbReference>
<dbReference type="AlphaFoldDB" id="A0A0D2DC62"/>
<evidence type="ECO:0000256" key="3">
    <source>
        <dbReference type="ARBA" id="ARBA00023002"/>
    </source>
</evidence>
<dbReference type="Pfam" id="PF00248">
    <property type="entry name" value="Aldo_ket_red"/>
    <property type="match status" value="1"/>
</dbReference>
<protein>
    <recommendedName>
        <fullName evidence="2">D-xylose reductase [NAD(P)H]</fullName>
        <ecNumber evidence="2">1.1.1.307</ecNumber>
    </recommendedName>
</protein>
<comment type="catalytic activity">
    <reaction evidence="5">
        <text>xylitol + NADP(+) = D-xylose + NADPH + H(+)</text>
        <dbReference type="Rhea" id="RHEA:27445"/>
        <dbReference type="ChEBI" id="CHEBI:15378"/>
        <dbReference type="ChEBI" id="CHEBI:17151"/>
        <dbReference type="ChEBI" id="CHEBI:53455"/>
        <dbReference type="ChEBI" id="CHEBI:57783"/>
        <dbReference type="ChEBI" id="CHEBI:58349"/>
        <dbReference type="EC" id="1.1.1.307"/>
    </reaction>
</comment>